<evidence type="ECO:0000313" key="8">
    <source>
        <dbReference type="EMBL" id="OQP64841.1"/>
    </source>
</evidence>
<dbReference type="OrthoDB" id="1098926at2"/>
<feature type="transmembrane region" description="Helical" evidence="6">
    <location>
        <begin position="80"/>
        <end position="99"/>
    </location>
</feature>
<evidence type="ECO:0000256" key="1">
    <source>
        <dbReference type="ARBA" id="ARBA00004141"/>
    </source>
</evidence>
<dbReference type="InterPro" id="IPR050638">
    <property type="entry name" value="AA-Vitamin_Transporters"/>
</dbReference>
<evidence type="ECO:0000256" key="6">
    <source>
        <dbReference type="SAM" id="Phobius"/>
    </source>
</evidence>
<dbReference type="SUPFAM" id="SSF103481">
    <property type="entry name" value="Multidrug resistance efflux transporter EmrE"/>
    <property type="match status" value="2"/>
</dbReference>
<gene>
    <name evidence="8" type="ORF">A3860_18980</name>
</gene>
<comment type="similarity">
    <text evidence="2">Belongs to the EamA transporter family.</text>
</comment>
<keyword evidence="5 6" id="KW-0472">Membrane</keyword>
<comment type="caution">
    <text evidence="8">The sequence shown here is derived from an EMBL/GenBank/DDBJ whole genome shotgun (WGS) entry which is preliminary data.</text>
</comment>
<feature type="transmembrane region" description="Helical" evidence="6">
    <location>
        <begin position="255"/>
        <end position="272"/>
    </location>
</feature>
<keyword evidence="4 6" id="KW-1133">Transmembrane helix</keyword>
<dbReference type="PANTHER" id="PTHR32322:SF2">
    <property type="entry name" value="EAMA DOMAIN-CONTAINING PROTEIN"/>
    <property type="match status" value="1"/>
</dbReference>
<proteinExistence type="inferred from homology"/>
<feature type="transmembrane region" description="Helical" evidence="6">
    <location>
        <begin position="160"/>
        <end position="182"/>
    </location>
</feature>
<dbReference type="AlphaFoldDB" id="A0A1V9G2J3"/>
<feature type="transmembrane region" description="Helical" evidence="6">
    <location>
        <begin position="105"/>
        <end position="126"/>
    </location>
</feature>
<evidence type="ECO:0000256" key="2">
    <source>
        <dbReference type="ARBA" id="ARBA00007362"/>
    </source>
</evidence>
<evidence type="ECO:0000256" key="3">
    <source>
        <dbReference type="ARBA" id="ARBA00022692"/>
    </source>
</evidence>
<dbReference type="Proteomes" id="UP000192796">
    <property type="component" value="Unassembled WGS sequence"/>
</dbReference>
<feature type="transmembrane region" description="Helical" evidence="6">
    <location>
        <begin position="133"/>
        <end position="154"/>
    </location>
</feature>
<feature type="transmembrane region" description="Helical" evidence="6">
    <location>
        <begin position="194"/>
        <end position="214"/>
    </location>
</feature>
<dbReference type="STRING" id="1703345.A3860_18980"/>
<evidence type="ECO:0000256" key="5">
    <source>
        <dbReference type="ARBA" id="ARBA00023136"/>
    </source>
</evidence>
<feature type="domain" description="EamA" evidence="7">
    <location>
        <begin position="17"/>
        <end position="149"/>
    </location>
</feature>
<keyword evidence="9" id="KW-1185">Reference proteome</keyword>
<accession>A0A1V9G2J3</accession>
<evidence type="ECO:0000256" key="4">
    <source>
        <dbReference type="ARBA" id="ARBA00022989"/>
    </source>
</evidence>
<organism evidence="8 9">
    <name type="scientific">Niastella vici</name>
    <dbReference type="NCBI Taxonomy" id="1703345"/>
    <lineage>
        <taxon>Bacteria</taxon>
        <taxon>Pseudomonadati</taxon>
        <taxon>Bacteroidota</taxon>
        <taxon>Chitinophagia</taxon>
        <taxon>Chitinophagales</taxon>
        <taxon>Chitinophagaceae</taxon>
        <taxon>Niastella</taxon>
    </lineage>
</organism>
<evidence type="ECO:0000313" key="9">
    <source>
        <dbReference type="Proteomes" id="UP000192796"/>
    </source>
</evidence>
<dbReference type="InterPro" id="IPR037185">
    <property type="entry name" value="EmrE-like"/>
</dbReference>
<feature type="transmembrane region" description="Helical" evidence="6">
    <location>
        <begin position="226"/>
        <end position="248"/>
    </location>
</feature>
<evidence type="ECO:0000259" key="7">
    <source>
        <dbReference type="Pfam" id="PF00892"/>
    </source>
</evidence>
<protein>
    <recommendedName>
        <fullName evidence="7">EamA domain-containing protein</fullName>
    </recommendedName>
</protein>
<name>A0A1V9G2J3_9BACT</name>
<reference evidence="8 9" key="1">
    <citation type="submission" date="2016-03" db="EMBL/GenBank/DDBJ databases">
        <title>Niastella vici sp. nov., isolated from farmland soil.</title>
        <authorList>
            <person name="Chen L."/>
            <person name="Wang D."/>
            <person name="Yang S."/>
            <person name="Wang G."/>
        </authorList>
    </citation>
    <scope>NUCLEOTIDE SEQUENCE [LARGE SCALE GENOMIC DNA]</scope>
    <source>
        <strain evidence="8 9">DJ57</strain>
    </source>
</reference>
<keyword evidence="3 6" id="KW-0812">Transmembrane</keyword>
<sequence length="302" mass="33424">MKQQGDPGNSRKSAGWLWFLTGLGFSILWPSAAVATKFGLQVAQPFVICITRFFIAGLLMLFISHGILRKRLPQKNEWKQLAIYGLLNISLYLGLYVLAMQHVSAGLGSLAIATNPVLINLMATLIFGHRLRFITITSLVLCMCGVLLAAWPLFKNSYATPGGIGLLMVCMIIYSAGVIYFSKQNWENLHILTINGWQTMLGGLFLLPAAIATYDKTKNVWGMKMMAPILWLAIPVSIVGVQLWLYLLKDNAVKASFWLFLCPVAGFIIASVMMHEPIGIFTVTGMLLTLAGLYLVQKYKSE</sequence>
<dbReference type="GO" id="GO:0016020">
    <property type="term" value="C:membrane"/>
    <property type="evidence" value="ECO:0007669"/>
    <property type="project" value="UniProtKB-SubCell"/>
</dbReference>
<dbReference type="PANTHER" id="PTHR32322">
    <property type="entry name" value="INNER MEMBRANE TRANSPORTER"/>
    <property type="match status" value="1"/>
</dbReference>
<dbReference type="EMBL" id="LVYD01000041">
    <property type="protein sequence ID" value="OQP64841.1"/>
    <property type="molecule type" value="Genomic_DNA"/>
</dbReference>
<feature type="transmembrane region" description="Helical" evidence="6">
    <location>
        <begin position="278"/>
        <end position="296"/>
    </location>
</feature>
<dbReference type="RefSeq" id="WP_081146665.1">
    <property type="nucleotide sequence ID" value="NZ_LVYD01000041.1"/>
</dbReference>
<feature type="domain" description="EamA" evidence="7">
    <location>
        <begin position="164"/>
        <end position="296"/>
    </location>
</feature>
<dbReference type="InterPro" id="IPR000620">
    <property type="entry name" value="EamA_dom"/>
</dbReference>
<comment type="subcellular location">
    <subcellularLocation>
        <location evidence="1">Membrane</location>
        <topology evidence="1">Multi-pass membrane protein</topology>
    </subcellularLocation>
</comment>
<feature type="transmembrane region" description="Helical" evidence="6">
    <location>
        <begin position="45"/>
        <end position="68"/>
    </location>
</feature>
<dbReference type="Pfam" id="PF00892">
    <property type="entry name" value="EamA"/>
    <property type="match status" value="2"/>
</dbReference>